<dbReference type="Proteomes" id="UP000238823">
    <property type="component" value="Unassembled WGS sequence"/>
</dbReference>
<reference evidence="5 6" key="1">
    <citation type="submission" date="2018-03" db="EMBL/GenBank/DDBJ databases">
        <title>Draft Genome Sequences of the Obligatory Marine Myxobacteria Enhygromyxa salina SWB007.</title>
        <authorList>
            <person name="Poehlein A."/>
            <person name="Moghaddam J.A."/>
            <person name="Harms H."/>
            <person name="Alanjari M."/>
            <person name="Koenig G.M."/>
            <person name="Daniel R."/>
            <person name="Schaeberle T.F."/>
        </authorList>
    </citation>
    <scope>NUCLEOTIDE SEQUENCE [LARGE SCALE GENOMIC DNA]</scope>
    <source>
        <strain evidence="5 6">SWB007</strain>
    </source>
</reference>
<feature type="chain" id="PRO_5015466855" evidence="4">
    <location>
        <begin position="30"/>
        <end position="343"/>
    </location>
</feature>
<name>A0A2S9Y7Z1_9BACT</name>
<keyword evidence="4" id="KW-0732">Signal</keyword>
<evidence type="ECO:0000313" key="5">
    <source>
        <dbReference type="EMBL" id="PRQ01215.1"/>
    </source>
</evidence>
<feature type="transmembrane region" description="Helical" evidence="3">
    <location>
        <begin position="249"/>
        <end position="276"/>
    </location>
</feature>
<keyword evidence="3" id="KW-0812">Transmembrane</keyword>
<protein>
    <submittedName>
        <fullName evidence="5">Uncharacterized protein</fullName>
    </submittedName>
</protein>
<feature type="signal peptide" evidence="4">
    <location>
        <begin position="1"/>
        <end position="29"/>
    </location>
</feature>
<proteinExistence type="predicted"/>
<keyword evidence="3" id="KW-0472">Membrane</keyword>
<dbReference type="RefSeq" id="WP_146158258.1">
    <property type="nucleotide sequence ID" value="NZ_PVNL01000117.1"/>
</dbReference>
<evidence type="ECO:0000256" key="2">
    <source>
        <dbReference type="SAM" id="MobiDB-lite"/>
    </source>
</evidence>
<organism evidence="5 6">
    <name type="scientific">Enhygromyxa salina</name>
    <dbReference type="NCBI Taxonomy" id="215803"/>
    <lineage>
        <taxon>Bacteria</taxon>
        <taxon>Pseudomonadati</taxon>
        <taxon>Myxococcota</taxon>
        <taxon>Polyangia</taxon>
        <taxon>Nannocystales</taxon>
        <taxon>Nannocystaceae</taxon>
        <taxon>Enhygromyxa</taxon>
    </lineage>
</organism>
<gene>
    <name evidence="5" type="ORF">ENSA7_58200</name>
</gene>
<dbReference type="InterPro" id="IPR019734">
    <property type="entry name" value="TPR_rpt"/>
</dbReference>
<evidence type="ECO:0000256" key="3">
    <source>
        <dbReference type="SAM" id="Phobius"/>
    </source>
</evidence>
<keyword evidence="3" id="KW-1133">Transmembrane helix</keyword>
<evidence type="ECO:0000256" key="1">
    <source>
        <dbReference type="PROSITE-ProRule" id="PRU00339"/>
    </source>
</evidence>
<accession>A0A2S9Y7Z1</accession>
<sequence length="343" mass="36131">MRRLFPLLSFTIAASSIWTPLMIPGTADASPLGFAGPAQGAAEDPALAQVRALYKQGEIKFQTAEYEQALELWIRAFGMLPDGEETRGIRHALVYNMAGAHSRAYQINRDPAHLRKAKILLENYRADHRALYGDEAEAIAERTEVDDRLTELDDMIAASEAAGEKSPIAAEVDTSPEPSGVVPPPAVAPQRMNPQQQWEAEVKADPTLGPSWAQGQKRIVGGAVLTGLGSVFAIISIGAFVVAPSADVFAGAFWTGGAVTGVIGLGLLIPGGLLIAKGGSQRRQVLDTKPRPIAGLAPIVLPGQVVGQYTEQLGGQSPAQLAGQLPEQSGQLGGGGLGYTLRF</sequence>
<evidence type="ECO:0000256" key="4">
    <source>
        <dbReference type="SAM" id="SignalP"/>
    </source>
</evidence>
<dbReference type="PROSITE" id="PS50005">
    <property type="entry name" value="TPR"/>
    <property type="match status" value="1"/>
</dbReference>
<comment type="caution">
    <text evidence="5">The sequence shown here is derived from an EMBL/GenBank/DDBJ whole genome shotgun (WGS) entry which is preliminary data.</text>
</comment>
<keyword evidence="1" id="KW-0802">TPR repeat</keyword>
<dbReference type="EMBL" id="PVNL01000117">
    <property type="protein sequence ID" value="PRQ01215.1"/>
    <property type="molecule type" value="Genomic_DNA"/>
</dbReference>
<evidence type="ECO:0000313" key="6">
    <source>
        <dbReference type="Proteomes" id="UP000238823"/>
    </source>
</evidence>
<dbReference type="AlphaFoldDB" id="A0A2S9Y7Z1"/>
<feature type="region of interest" description="Disordered" evidence="2">
    <location>
        <begin position="163"/>
        <end position="182"/>
    </location>
</feature>
<dbReference type="OrthoDB" id="5520431at2"/>
<feature type="repeat" description="TPR" evidence="1">
    <location>
        <begin position="50"/>
        <end position="83"/>
    </location>
</feature>
<feature type="transmembrane region" description="Helical" evidence="3">
    <location>
        <begin position="219"/>
        <end position="243"/>
    </location>
</feature>